<dbReference type="GO" id="GO:0005524">
    <property type="term" value="F:ATP binding"/>
    <property type="evidence" value="ECO:0007669"/>
    <property type="project" value="UniProtKB-KW"/>
</dbReference>
<dbReference type="RefSeq" id="WP_091270215.1">
    <property type="nucleotide sequence ID" value="NZ_FNDK01000001.1"/>
</dbReference>
<comment type="pathway">
    <text evidence="9">Cofactor biosynthesis; coenzyme A biosynthesis; CoA from (R)-pantothenate: step 4/5.</text>
</comment>
<dbReference type="InterPro" id="IPR004821">
    <property type="entry name" value="Cyt_trans-like"/>
</dbReference>
<dbReference type="InterPro" id="IPR014729">
    <property type="entry name" value="Rossmann-like_a/b/a_fold"/>
</dbReference>
<dbReference type="Proteomes" id="UP000199163">
    <property type="component" value="Unassembled WGS sequence"/>
</dbReference>
<dbReference type="PRINTS" id="PR01020">
    <property type="entry name" value="LPSBIOSNTHSS"/>
</dbReference>
<comment type="catalytic activity">
    <reaction evidence="8 9">
        <text>(R)-4'-phosphopantetheine + ATP + H(+) = 3'-dephospho-CoA + diphosphate</text>
        <dbReference type="Rhea" id="RHEA:19801"/>
        <dbReference type="ChEBI" id="CHEBI:15378"/>
        <dbReference type="ChEBI" id="CHEBI:30616"/>
        <dbReference type="ChEBI" id="CHEBI:33019"/>
        <dbReference type="ChEBI" id="CHEBI:57328"/>
        <dbReference type="ChEBI" id="CHEBI:61723"/>
        <dbReference type="EC" id="2.7.7.3"/>
    </reaction>
</comment>
<dbReference type="STRING" id="568899.SAMN05192534_10199"/>
<dbReference type="Pfam" id="PF01467">
    <property type="entry name" value="CTP_transf_like"/>
    <property type="match status" value="1"/>
</dbReference>
<keyword evidence="7 9" id="KW-0173">Coenzyme A biosynthesis</keyword>
<evidence type="ECO:0000256" key="4">
    <source>
        <dbReference type="ARBA" id="ARBA00022741"/>
    </source>
</evidence>
<evidence type="ECO:0000256" key="9">
    <source>
        <dbReference type="HAMAP-Rule" id="MF_00151"/>
    </source>
</evidence>
<accession>A0A1G7YD71</accession>
<evidence type="ECO:0000313" key="12">
    <source>
        <dbReference type="Proteomes" id="UP000199163"/>
    </source>
</evidence>
<comment type="subcellular location">
    <subcellularLocation>
        <location evidence="9">Cytoplasm</location>
    </subcellularLocation>
</comment>
<dbReference type="UniPathway" id="UPA00241">
    <property type="reaction ID" value="UER00355"/>
</dbReference>
<keyword evidence="2 9" id="KW-0808">Transferase</keyword>
<evidence type="ECO:0000259" key="10">
    <source>
        <dbReference type="Pfam" id="PF01467"/>
    </source>
</evidence>
<feature type="binding site" evidence="9">
    <location>
        <begin position="89"/>
        <end position="91"/>
    </location>
    <ligand>
        <name>ATP</name>
        <dbReference type="ChEBI" id="CHEBI:30616"/>
    </ligand>
</feature>
<evidence type="ECO:0000256" key="3">
    <source>
        <dbReference type="ARBA" id="ARBA00022695"/>
    </source>
</evidence>
<dbReference type="GO" id="GO:0004595">
    <property type="term" value="F:pantetheine-phosphate adenylyltransferase activity"/>
    <property type="evidence" value="ECO:0007669"/>
    <property type="project" value="UniProtKB-UniRule"/>
</dbReference>
<dbReference type="SUPFAM" id="SSF52374">
    <property type="entry name" value="Nucleotidylyl transferase"/>
    <property type="match status" value="1"/>
</dbReference>
<comment type="subunit">
    <text evidence="9">Homohexamer.</text>
</comment>
<dbReference type="AlphaFoldDB" id="A0A1G7YD71"/>
<dbReference type="EC" id="2.7.7.3" evidence="9"/>
<sequence>MTAIAVYPGSFDPVTNGHLDIIERSAKVFDKVVVAVLHNRNKVPLFTVEERVQMLKESTSYIGNIEVDSFNGLLVDYVREKGAATIVRGLRAVSDFEYELQAASINRKLDADVETFFMMTNNQYSYLSSSIVKEVAKYQADVKELVPLPVQKALQEKYSHLTE</sequence>
<comment type="cofactor">
    <cofactor evidence="9">
        <name>Mg(2+)</name>
        <dbReference type="ChEBI" id="CHEBI:18420"/>
    </cofactor>
</comment>
<dbReference type="InterPro" id="IPR001980">
    <property type="entry name" value="PPAT"/>
</dbReference>
<gene>
    <name evidence="9" type="primary">coaD</name>
    <name evidence="11" type="ORF">SAMN05192534_10199</name>
</gene>
<feature type="binding site" evidence="9">
    <location>
        <position position="42"/>
    </location>
    <ligand>
        <name>substrate</name>
    </ligand>
</feature>
<keyword evidence="3 9" id="KW-0548">Nucleotidyltransferase</keyword>
<feature type="binding site" evidence="9">
    <location>
        <position position="74"/>
    </location>
    <ligand>
        <name>substrate</name>
    </ligand>
</feature>
<dbReference type="PANTHER" id="PTHR21342">
    <property type="entry name" value="PHOSPHOPANTETHEINE ADENYLYLTRANSFERASE"/>
    <property type="match status" value="1"/>
</dbReference>
<name>A0A1G7YD71_9BACI</name>
<comment type="similarity">
    <text evidence="9">Belongs to the bacterial CoaD family.</text>
</comment>
<feature type="binding site" evidence="9">
    <location>
        <begin position="124"/>
        <end position="130"/>
    </location>
    <ligand>
        <name>ATP</name>
        <dbReference type="ChEBI" id="CHEBI:30616"/>
    </ligand>
</feature>
<evidence type="ECO:0000256" key="7">
    <source>
        <dbReference type="ARBA" id="ARBA00022993"/>
    </source>
</evidence>
<feature type="binding site" evidence="9">
    <location>
        <position position="18"/>
    </location>
    <ligand>
        <name>ATP</name>
        <dbReference type="ChEBI" id="CHEBI:30616"/>
    </ligand>
</feature>
<evidence type="ECO:0000256" key="8">
    <source>
        <dbReference type="ARBA" id="ARBA00029346"/>
    </source>
</evidence>
<comment type="function">
    <text evidence="9">Reversibly transfers an adenylyl group from ATP to 4'-phosphopantetheine, yielding dephospho-CoA (dPCoA) and pyrophosphate.</text>
</comment>
<dbReference type="CDD" id="cd02163">
    <property type="entry name" value="PPAT"/>
    <property type="match status" value="1"/>
</dbReference>
<dbReference type="EMBL" id="FNDK01000001">
    <property type="protein sequence ID" value="SDG94508.1"/>
    <property type="molecule type" value="Genomic_DNA"/>
</dbReference>
<evidence type="ECO:0000256" key="5">
    <source>
        <dbReference type="ARBA" id="ARBA00022840"/>
    </source>
</evidence>
<feature type="domain" description="Cytidyltransferase-like" evidence="10">
    <location>
        <begin position="6"/>
        <end position="134"/>
    </location>
</feature>
<feature type="binding site" evidence="9">
    <location>
        <position position="99"/>
    </location>
    <ligand>
        <name>ATP</name>
        <dbReference type="ChEBI" id="CHEBI:30616"/>
    </ligand>
</feature>
<protein>
    <recommendedName>
        <fullName evidence="9">Phosphopantetheine adenylyltransferase</fullName>
        <ecNumber evidence="9">2.7.7.3</ecNumber>
    </recommendedName>
    <alternativeName>
        <fullName evidence="9">Dephospho-CoA pyrophosphorylase</fullName>
    </alternativeName>
    <alternativeName>
        <fullName evidence="9">Pantetheine-phosphate adenylyltransferase</fullName>
        <shortName evidence="9">PPAT</shortName>
    </alternativeName>
</protein>
<dbReference type="NCBIfam" id="TIGR00125">
    <property type="entry name" value="cyt_tran_rel"/>
    <property type="match status" value="1"/>
</dbReference>
<evidence type="ECO:0000256" key="1">
    <source>
        <dbReference type="ARBA" id="ARBA00022490"/>
    </source>
</evidence>
<dbReference type="OrthoDB" id="9806661at2"/>
<dbReference type="FunFam" id="3.40.50.620:FF:000012">
    <property type="entry name" value="Phosphopantetheine adenylyltransferase"/>
    <property type="match status" value="1"/>
</dbReference>
<keyword evidence="1 9" id="KW-0963">Cytoplasm</keyword>
<evidence type="ECO:0000256" key="6">
    <source>
        <dbReference type="ARBA" id="ARBA00022842"/>
    </source>
</evidence>
<evidence type="ECO:0000313" key="11">
    <source>
        <dbReference type="EMBL" id="SDG94508.1"/>
    </source>
</evidence>
<keyword evidence="5 9" id="KW-0067">ATP-binding</keyword>
<reference evidence="12" key="1">
    <citation type="submission" date="2016-10" db="EMBL/GenBank/DDBJ databases">
        <authorList>
            <person name="Varghese N."/>
            <person name="Submissions S."/>
        </authorList>
    </citation>
    <scope>NUCLEOTIDE SEQUENCE [LARGE SCALE GENOMIC DNA]</scope>
    <source>
        <strain evidence="12">DSM 21632</strain>
    </source>
</reference>
<feature type="binding site" evidence="9">
    <location>
        <begin position="10"/>
        <end position="11"/>
    </location>
    <ligand>
        <name>ATP</name>
        <dbReference type="ChEBI" id="CHEBI:30616"/>
    </ligand>
</feature>
<keyword evidence="4 9" id="KW-0547">Nucleotide-binding</keyword>
<organism evidence="11 12">
    <name type="scientific">Alteribacillus persepolensis</name>
    <dbReference type="NCBI Taxonomy" id="568899"/>
    <lineage>
        <taxon>Bacteria</taxon>
        <taxon>Bacillati</taxon>
        <taxon>Bacillota</taxon>
        <taxon>Bacilli</taxon>
        <taxon>Bacillales</taxon>
        <taxon>Bacillaceae</taxon>
        <taxon>Alteribacillus</taxon>
    </lineage>
</organism>
<dbReference type="GO" id="GO:0015937">
    <property type="term" value="P:coenzyme A biosynthetic process"/>
    <property type="evidence" value="ECO:0007669"/>
    <property type="project" value="UniProtKB-UniRule"/>
</dbReference>
<dbReference type="NCBIfam" id="TIGR01510">
    <property type="entry name" value="coaD_prev_kdtB"/>
    <property type="match status" value="1"/>
</dbReference>
<proteinExistence type="inferred from homology"/>
<feature type="binding site" evidence="9">
    <location>
        <position position="10"/>
    </location>
    <ligand>
        <name>substrate</name>
    </ligand>
</feature>
<evidence type="ECO:0000256" key="2">
    <source>
        <dbReference type="ARBA" id="ARBA00022679"/>
    </source>
</evidence>
<dbReference type="PANTHER" id="PTHR21342:SF1">
    <property type="entry name" value="PHOSPHOPANTETHEINE ADENYLYLTRANSFERASE"/>
    <property type="match status" value="1"/>
</dbReference>
<dbReference type="Gene3D" id="3.40.50.620">
    <property type="entry name" value="HUPs"/>
    <property type="match status" value="1"/>
</dbReference>
<keyword evidence="6 9" id="KW-0460">Magnesium</keyword>
<dbReference type="GO" id="GO:0005737">
    <property type="term" value="C:cytoplasm"/>
    <property type="evidence" value="ECO:0007669"/>
    <property type="project" value="UniProtKB-SubCell"/>
</dbReference>
<feature type="binding site" evidence="9">
    <location>
        <position position="88"/>
    </location>
    <ligand>
        <name>substrate</name>
    </ligand>
</feature>
<feature type="site" description="Transition state stabilizer" evidence="9">
    <location>
        <position position="18"/>
    </location>
</feature>
<dbReference type="HAMAP" id="MF_00151">
    <property type="entry name" value="PPAT_bact"/>
    <property type="match status" value="1"/>
</dbReference>
<keyword evidence="12" id="KW-1185">Reference proteome</keyword>